<name>A0A6I6K1E7_9BACT</name>
<organism evidence="2 3">
    <name type="scientific">Maribellus comscasis</name>
    <dbReference type="NCBI Taxonomy" id="2681766"/>
    <lineage>
        <taxon>Bacteria</taxon>
        <taxon>Pseudomonadati</taxon>
        <taxon>Bacteroidota</taxon>
        <taxon>Bacteroidia</taxon>
        <taxon>Marinilabiliales</taxon>
        <taxon>Prolixibacteraceae</taxon>
        <taxon>Maribellus</taxon>
    </lineage>
</organism>
<dbReference type="EMBL" id="CP046401">
    <property type="protein sequence ID" value="QGY47268.1"/>
    <property type="molecule type" value="Genomic_DNA"/>
</dbReference>
<reference evidence="2 3" key="1">
    <citation type="submission" date="2019-11" db="EMBL/GenBank/DDBJ databases">
        <authorList>
            <person name="Zheng R.K."/>
            <person name="Sun C.M."/>
        </authorList>
    </citation>
    <scope>NUCLEOTIDE SEQUENCE [LARGE SCALE GENOMIC DNA]</scope>
    <source>
        <strain evidence="2 3">WC007</strain>
    </source>
</reference>
<keyword evidence="1" id="KW-1133">Transmembrane helix</keyword>
<accession>A0A6I6K1E7</accession>
<keyword evidence="1" id="KW-0472">Membrane</keyword>
<dbReference type="AlphaFoldDB" id="A0A6I6K1E7"/>
<gene>
    <name evidence="2" type="ORF">GM418_27465</name>
</gene>
<keyword evidence="1" id="KW-0812">Transmembrane</keyword>
<evidence type="ECO:0000313" key="3">
    <source>
        <dbReference type="Proteomes" id="UP000428260"/>
    </source>
</evidence>
<feature type="transmembrane region" description="Helical" evidence="1">
    <location>
        <begin position="51"/>
        <end position="72"/>
    </location>
</feature>
<keyword evidence="3" id="KW-1185">Reference proteome</keyword>
<evidence type="ECO:0000256" key="1">
    <source>
        <dbReference type="SAM" id="Phobius"/>
    </source>
</evidence>
<feature type="transmembrane region" description="Helical" evidence="1">
    <location>
        <begin position="84"/>
        <end position="105"/>
    </location>
</feature>
<proteinExistence type="predicted"/>
<feature type="transmembrane region" description="Helical" evidence="1">
    <location>
        <begin position="6"/>
        <end position="31"/>
    </location>
</feature>
<sequence length="255" mass="29741">MSKPVINIIFIVAFAYPTLRFLYKYLILLLFSVIKREKFEWNKEIDKPRILFYMAFSFLAGLLWYILVFQTIQPLGKLQILSDIIQSIFIIGAIRISLILSETWTKRFDEISIIREIKSLVSTQLRCIIGDDNKIKELHHALNDNYINCTFPSFYAFIKQKPLGKLPKIIWIDFFRNKANRQTLIELVTNLFPGLYKKDGSLDRITLESVIHDYFCEEDGSPIILGKKPIDKFIEKTTEPKEKIKALIKGVISAK</sequence>
<dbReference type="Proteomes" id="UP000428260">
    <property type="component" value="Chromosome"/>
</dbReference>
<protein>
    <submittedName>
        <fullName evidence="2">Uncharacterized protein</fullName>
    </submittedName>
</protein>
<dbReference type="RefSeq" id="WP_158870971.1">
    <property type="nucleotide sequence ID" value="NZ_CP046401.1"/>
</dbReference>
<dbReference type="KEGG" id="mcos:GM418_27465"/>
<evidence type="ECO:0000313" key="2">
    <source>
        <dbReference type="EMBL" id="QGY47268.1"/>
    </source>
</evidence>